<gene>
    <name evidence="1" type="ORF">PROH_06415</name>
</gene>
<proteinExistence type="predicted"/>
<dbReference type="EMBL" id="AJTX02000004">
    <property type="protein sequence ID" value="KKJ00450.1"/>
    <property type="molecule type" value="Genomic_DNA"/>
</dbReference>
<dbReference type="Gene3D" id="1.25.40.380">
    <property type="entry name" value="Protein of unknown function DUF1810"/>
    <property type="match status" value="1"/>
</dbReference>
<protein>
    <submittedName>
        <fullName evidence="1">Calpastatin</fullName>
    </submittedName>
</protein>
<dbReference type="OrthoDB" id="9787476at2"/>
<comment type="caution">
    <text evidence="1">The sequence shown here is derived from an EMBL/GenBank/DDBJ whole genome shotgun (WGS) entry which is preliminary data.</text>
</comment>
<organism evidence="1 2">
    <name type="scientific">Prochlorothrix hollandica PCC 9006 = CALU 1027</name>
    <dbReference type="NCBI Taxonomy" id="317619"/>
    <lineage>
        <taxon>Bacteria</taxon>
        <taxon>Bacillati</taxon>
        <taxon>Cyanobacteriota</taxon>
        <taxon>Cyanophyceae</taxon>
        <taxon>Prochlorotrichales</taxon>
        <taxon>Prochlorotrichaceae</taxon>
        <taxon>Prochlorothrix</taxon>
    </lineage>
</organism>
<dbReference type="AlphaFoldDB" id="A0A0M2PW98"/>
<evidence type="ECO:0000313" key="2">
    <source>
        <dbReference type="Proteomes" id="UP000034681"/>
    </source>
</evidence>
<dbReference type="PIRSF" id="PIRSF008546">
    <property type="entry name" value="UCP008546"/>
    <property type="match status" value="1"/>
</dbReference>
<reference evidence="1" key="1">
    <citation type="submission" date="2012-04" db="EMBL/GenBank/DDBJ databases">
        <authorList>
            <person name="Borisov I.G."/>
            <person name="Ivanikova N.V."/>
            <person name="Pinevich A.V."/>
        </authorList>
    </citation>
    <scope>NUCLEOTIDE SEQUENCE</scope>
    <source>
        <strain evidence="1">CALU 1027</strain>
    </source>
</reference>
<evidence type="ECO:0000313" key="1">
    <source>
        <dbReference type="EMBL" id="KKJ00450.1"/>
    </source>
</evidence>
<dbReference type="Proteomes" id="UP000034681">
    <property type="component" value="Unassembled WGS sequence"/>
</dbReference>
<accession>A0A0M2PW98</accession>
<name>A0A0M2PW98_PROHO</name>
<dbReference type="SUPFAM" id="SSF140736">
    <property type="entry name" value="Rv1873-like"/>
    <property type="match status" value="1"/>
</dbReference>
<dbReference type="InterPro" id="IPR036287">
    <property type="entry name" value="Rv1873-like_sf"/>
</dbReference>
<dbReference type="Pfam" id="PF08837">
    <property type="entry name" value="DUF1810"/>
    <property type="match status" value="1"/>
</dbReference>
<sequence length="142" mass="16202">MNDPFNLERFVTAQEESYESALSELKLGEKRSHWMWYIFPQIDGLGSSFMANKYAIKSLAEAQAYLSHPTLGTRLRECTTTVLAIEERSALEIFSSPDNKKLKSSMTLFAQISEPDSIFERVLNKFFEGDCDPQTLNLLKAH</sequence>
<dbReference type="InterPro" id="IPR014937">
    <property type="entry name" value="DUF1810"/>
</dbReference>
<keyword evidence="2" id="KW-1185">Reference proteome</keyword>